<feature type="signal peptide" evidence="2">
    <location>
        <begin position="1"/>
        <end position="26"/>
    </location>
</feature>
<evidence type="ECO:0000256" key="1">
    <source>
        <dbReference type="SAM" id="Phobius"/>
    </source>
</evidence>
<evidence type="ECO:0000313" key="3">
    <source>
        <dbReference type="EMBL" id="KAF5840581.1"/>
    </source>
</evidence>
<keyword evidence="1" id="KW-1133">Transmembrane helix</keyword>
<evidence type="ECO:0000256" key="2">
    <source>
        <dbReference type="SAM" id="SignalP"/>
    </source>
</evidence>
<proteinExistence type="predicted"/>
<evidence type="ECO:0000313" key="4">
    <source>
        <dbReference type="Proteomes" id="UP000815325"/>
    </source>
</evidence>
<keyword evidence="1" id="KW-0472">Membrane</keyword>
<feature type="transmembrane region" description="Helical" evidence="1">
    <location>
        <begin position="59"/>
        <end position="76"/>
    </location>
</feature>
<gene>
    <name evidence="3" type="ORF">DUNSADRAFT_16244</name>
</gene>
<keyword evidence="1" id="KW-0812">Transmembrane</keyword>
<accession>A0ABQ7H148</accession>
<keyword evidence="2" id="KW-0732">Signal</keyword>
<protein>
    <recommendedName>
        <fullName evidence="5">Transmembrane protein</fullName>
    </recommendedName>
</protein>
<dbReference type="EMBL" id="MU069509">
    <property type="protein sequence ID" value="KAF5840581.1"/>
    <property type="molecule type" value="Genomic_DNA"/>
</dbReference>
<feature type="transmembrane region" description="Helical" evidence="1">
    <location>
        <begin position="82"/>
        <end position="102"/>
    </location>
</feature>
<keyword evidence="4" id="KW-1185">Reference proteome</keyword>
<evidence type="ECO:0008006" key="5">
    <source>
        <dbReference type="Google" id="ProtNLM"/>
    </source>
</evidence>
<reference evidence="3" key="1">
    <citation type="submission" date="2017-08" db="EMBL/GenBank/DDBJ databases">
        <authorList>
            <person name="Polle J.E."/>
            <person name="Barry K."/>
            <person name="Cushman J."/>
            <person name="Schmutz J."/>
            <person name="Tran D."/>
            <person name="Hathwaick L.T."/>
            <person name="Yim W.C."/>
            <person name="Jenkins J."/>
            <person name="Mckie-Krisberg Z.M."/>
            <person name="Prochnik S."/>
            <person name="Lindquist E."/>
            <person name="Dockter R.B."/>
            <person name="Adam C."/>
            <person name="Molina H."/>
            <person name="Bunkerborg J."/>
            <person name="Jin E."/>
            <person name="Buchheim M."/>
            <person name="Magnuson J."/>
        </authorList>
    </citation>
    <scope>NUCLEOTIDE SEQUENCE</scope>
    <source>
        <strain evidence="3">CCAP 19/18</strain>
    </source>
</reference>
<organism evidence="3 4">
    <name type="scientific">Dunaliella salina</name>
    <name type="common">Green alga</name>
    <name type="synonym">Protococcus salinus</name>
    <dbReference type="NCBI Taxonomy" id="3046"/>
    <lineage>
        <taxon>Eukaryota</taxon>
        <taxon>Viridiplantae</taxon>
        <taxon>Chlorophyta</taxon>
        <taxon>core chlorophytes</taxon>
        <taxon>Chlorophyceae</taxon>
        <taxon>CS clade</taxon>
        <taxon>Chlamydomonadales</taxon>
        <taxon>Dunaliellaceae</taxon>
        <taxon>Dunaliella</taxon>
    </lineage>
</organism>
<feature type="chain" id="PRO_5046732879" description="Transmembrane protein" evidence="2">
    <location>
        <begin position="27"/>
        <end position="106"/>
    </location>
</feature>
<comment type="caution">
    <text evidence="3">The sequence shown here is derived from an EMBL/GenBank/DDBJ whole genome shotgun (WGS) entry which is preliminary data.</text>
</comment>
<dbReference type="Proteomes" id="UP000815325">
    <property type="component" value="Unassembled WGS sequence"/>
</dbReference>
<name>A0ABQ7H148_DUNSA</name>
<sequence length="106" mass="11149">MNCHALIFHMDAALVITLLSHALVSSFSCCSSSSRSCLTLLCLQDAADRGRMGATTFKNLNLGLSGLAFFSGFSLWASGLLISNLVLTVPAGVGLVCLYFSLSAQK</sequence>